<dbReference type="GO" id="GO:0003700">
    <property type="term" value="F:DNA-binding transcription factor activity"/>
    <property type="evidence" value="ECO:0007669"/>
    <property type="project" value="InterPro"/>
</dbReference>
<dbReference type="GO" id="GO:0003677">
    <property type="term" value="F:DNA binding"/>
    <property type="evidence" value="ECO:0007669"/>
    <property type="project" value="UniProtKB-KW"/>
</dbReference>
<proteinExistence type="predicted"/>
<dbReference type="Proteomes" id="UP000229740">
    <property type="component" value="Unassembled WGS sequence"/>
</dbReference>
<evidence type="ECO:0000256" key="2">
    <source>
        <dbReference type="ARBA" id="ARBA00023125"/>
    </source>
</evidence>
<keyword evidence="1" id="KW-0805">Transcription regulation</keyword>
<evidence type="ECO:0000313" key="6">
    <source>
        <dbReference type="Proteomes" id="UP000229740"/>
    </source>
</evidence>
<dbReference type="Gene3D" id="1.20.120.530">
    <property type="entry name" value="GntR ligand-binding domain-like"/>
    <property type="match status" value="1"/>
</dbReference>
<comment type="caution">
    <text evidence="5">The sequence shown here is derived from an EMBL/GenBank/DDBJ whole genome shotgun (WGS) entry which is preliminary data.</text>
</comment>
<dbReference type="InterPro" id="IPR036388">
    <property type="entry name" value="WH-like_DNA-bd_sf"/>
</dbReference>
<name>A0A2G6E161_9BACT</name>
<dbReference type="InterPro" id="IPR000524">
    <property type="entry name" value="Tscrpt_reg_HTH_GntR"/>
</dbReference>
<gene>
    <name evidence="5" type="ORF">CSB45_14075</name>
</gene>
<dbReference type="PANTHER" id="PTHR43537:SF24">
    <property type="entry name" value="GLUCONATE OPERON TRANSCRIPTIONAL REPRESSOR"/>
    <property type="match status" value="1"/>
</dbReference>
<evidence type="ECO:0000313" key="5">
    <source>
        <dbReference type="EMBL" id="PID55833.1"/>
    </source>
</evidence>
<reference evidence="5 6" key="1">
    <citation type="submission" date="2017-10" db="EMBL/GenBank/DDBJ databases">
        <title>Novel microbial diversity and functional potential in the marine mammal oral microbiome.</title>
        <authorList>
            <person name="Dudek N.K."/>
            <person name="Sun C.L."/>
            <person name="Burstein D."/>
            <person name="Kantor R.S."/>
            <person name="Aliaga Goltsman D.S."/>
            <person name="Bik E.M."/>
            <person name="Thomas B.C."/>
            <person name="Banfield J.F."/>
            <person name="Relman D.A."/>
        </authorList>
    </citation>
    <scope>NUCLEOTIDE SEQUENCE [LARGE SCALE GENOMIC DNA]</scope>
    <source>
        <strain evidence="5">DOLZORAL124_49_17</strain>
    </source>
</reference>
<evidence type="ECO:0000259" key="4">
    <source>
        <dbReference type="PROSITE" id="PS50949"/>
    </source>
</evidence>
<dbReference type="EMBL" id="PDPS01000042">
    <property type="protein sequence ID" value="PID55833.1"/>
    <property type="molecule type" value="Genomic_DNA"/>
</dbReference>
<dbReference type="SUPFAM" id="SSF48008">
    <property type="entry name" value="GntR ligand-binding domain-like"/>
    <property type="match status" value="1"/>
</dbReference>
<dbReference type="PROSITE" id="PS50949">
    <property type="entry name" value="HTH_GNTR"/>
    <property type="match status" value="1"/>
</dbReference>
<dbReference type="InterPro" id="IPR036390">
    <property type="entry name" value="WH_DNA-bd_sf"/>
</dbReference>
<dbReference type="SMART" id="SM00895">
    <property type="entry name" value="FCD"/>
    <property type="match status" value="1"/>
</dbReference>
<dbReference type="AlphaFoldDB" id="A0A2G6E161"/>
<dbReference type="SUPFAM" id="SSF46785">
    <property type="entry name" value="Winged helix' DNA-binding domain"/>
    <property type="match status" value="1"/>
</dbReference>
<dbReference type="Pfam" id="PF00392">
    <property type="entry name" value="GntR"/>
    <property type="match status" value="1"/>
</dbReference>
<evidence type="ECO:0000256" key="3">
    <source>
        <dbReference type="ARBA" id="ARBA00023163"/>
    </source>
</evidence>
<dbReference type="InterPro" id="IPR008920">
    <property type="entry name" value="TF_FadR/GntR_C"/>
</dbReference>
<sequence length="249" mass="28964">MSARLVSKGGLERIYRCCYLYKERLLRTQHRIIRSSLSEQAAEKVKSWILSLRLNPGERLIVDNLAEKLEISRTPIREGLQKLVSQGLVAYDGKSYSVMTFSQRDIENLFEIRCALETLAARQASERMSEELIDDLWSCYEEFQAQQPEKDIKEALSHDMRYHRIIREGAGNLRLKTMLDTLHNQIWWVIYQIYAGKPDEYKSRLSLPEHLAILKCIAARDGKGAAEAMERHLHRSESDMFLDLSWSES</sequence>
<dbReference type="SMART" id="SM00345">
    <property type="entry name" value="HTH_GNTR"/>
    <property type="match status" value="1"/>
</dbReference>
<dbReference type="Pfam" id="PF07729">
    <property type="entry name" value="FCD"/>
    <property type="match status" value="1"/>
</dbReference>
<evidence type="ECO:0000256" key="1">
    <source>
        <dbReference type="ARBA" id="ARBA00023015"/>
    </source>
</evidence>
<accession>A0A2G6E161</accession>
<dbReference type="PANTHER" id="PTHR43537">
    <property type="entry name" value="TRANSCRIPTIONAL REGULATOR, GNTR FAMILY"/>
    <property type="match status" value="1"/>
</dbReference>
<dbReference type="Gene3D" id="1.10.10.10">
    <property type="entry name" value="Winged helix-like DNA-binding domain superfamily/Winged helix DNA-binding domain"/>
    <property type="match status" value="1"/>
</dbReference>
<organism evidence="5 6">
    <name type="scientific">candidate division KSB3 bacterium</name>
    <dbReference type="NCBI Taxonomy" id="2044937"/>
    <lineage>
        <taxon>Bacteria</taxon>
        <taxon>candidate division KSB3</taxon>
    </lineage>
</organism>
<feature type="domain" description="HTH gntR-type" evidence="4">
    <location>
        <begin position="35"/>
        <end position="101"/>
    </location>
</feature>
<dbReference type="InterPro" id="IPR011711">
    <property type="entry name" value="GntR_C"/>
</dbReference>
<keyword evidence="2" id="KW-0238">DNA-binding</keyword>
<keyword evidence="3" id="KW-0804">Transcription</keyword>
<protein>
    <recommendedName>
        <fullName evidence="4">HTH gntR-type domain-containing protein</fullName>
    </recommendedName>
</protein>